<proteinExistence type="predicted"/>
<gene>
    <name evidence="1" type="ORF">METZ01_LOCUS335365</name>
</gene>
<organism evidence="1">
    <name type="scientific">marine metagenome</name>
    <dbReference type="NCBI Taxonomy" id="408172"/>
    <lineage>
        <taxon>unclassified sequences</taxon>
        <taxon>metagenomes</taxon>
        <taxon>ecological metagenomes</taxon>
    </lineage>
</organism>
<dbReference type="AlphaFoldDB" id="A0A382QE43"/>
<reference evidence="1" key="1">
    <citation type="submission" date="2018-05" db="EMBL/GenBank/DDBJ databases">
        <authorList>
            <person name="Lanie J.A."/>
            <person name="Ng W.-L."/>
            <person name="Kazmierczak K.M."/>
            <person name="Andrzejewski T.M."/>
            <person name="Davidsen T.M."/>
            <person name="Wayne K.J."/>
            <person name="Tettelin H."/>
            <person name="Glass J.I."/>
            <person name="Rusch D."/>
            <person name="Podicherti R."/>
            <person name="Tsui H.-C.T."/>
            <person name="Winkler M.E."/>
        </authorList>
    </citation>
    <scope>NUCLEOTIDE SEQUENCE</scope>
</reference>
<feature type="non-terminal residue" evidence="1">
    <location>
        <position position="95"/>
    </location>
</feature>
<sequence>MTLFALKRVSLSTVVNNISLPGFVMAYSPALLTTCNPTTVQSIGDRATSNNPAIIITGTKGKVTVSPNLVTKRPVPNIAVRTAKTFTAKSMPAHI</sequence>
<name>A0A382QE43_9ZZZZ</name>
<protein>
    <submittedName>
        <fullName evidence="1">Uncharacterized protein</fullName>
    </submittedName>
</protein>
<accession>A0A382QE43</accession>
<dbReference type="EMBL" id="UINC01113112">
    <property type="protein sequence ID" value="SVC82511.1"/>
    <property type="molecule type" value="Genomic_DNA"/>
</dbReference>
<evidence type="ECO:0000313" key="1">
    <source>
        <dbReference type="EMBL" id="SVC82511.1"/>
    </source>
</evidence>